<feature type="signal peptide" evidence="1">
    <location>
        <begin position="1"/>
        <end position="25"/>
    </location>
</feature>
<protein>
    <submittedName>
        <fullName evidence="2">Uncharacterized protein</fullName>
    </submittedName>
</protein>
<dbReference type="EMBL" id="HBEO01007143">
    <property type="protein sequence ID" value="CAD8473992.1"/>
    <property type="molecule type" value="Transcribed_RNA"/>
</dbReference>
<reference evidence="2" key="1">
    <citation type="submission" date="2021-01" db="EMBL/GenBank/DDBJ databases">
        <authorList>
            <person name="Corre E."/>
            <person name="Pelletier E."/>
            <person name="Niang G."/>
            <person name="Scheremetjew M."/>
            <person name="Finn R."/>
            <person name="Kale V."/>
            <person name="Holt S."/>
            <person name="Cochrane G."/>
            <person name="Meng A."/>
            <person name="Brown T."/>
            <person name="Cohen L."/>
        </authorList>
    </citation>
    <scope>NUCLEOTIDE SEQUENCE</scope>
    <source>
        <strain evidence="2">CCMP325</strain>
    </source>
</reference>
<feature type="chain" id="PRO_5031364109" evidence="1">
    <location>
        <begin position="26"/>
        <end position="160"/>
    </location>
</feature>
<evidence type="ECO:0000313" key="2">
    <source>
        <dbReference type="EMBL" id="CAD8473992.1"/>
    </source>
</evidence>
<proteinExistence type="predicted"/>
<keyword evidence="1" id="KW-0732">Signal</keyword>
<organism evidence="2">
    <name type="scientific">Hanusia phi</name>
    <dbReference type="NCBI Taxonomy" id="3032"/>
    <lineage>
        <taxon>Eukaryota</taxon>
        <taxon>Cryptophyceae</taxon>
        <taxon>Pyrenomonadales</taxon>
        <taxon>Geminigeraceae</taxon>
        <taxon>Hanusia</taxon>
    </lineage>
</organism>
<sequence>MAAAMGLLVAMLVVNGILQSSKVESDYKLVQMGMGAEEENDKMLINALGAEDGDTSKEVEEMTEEEVTAAEEATQEGVDEEINDALADAESAAKATYESDIEKYKSQEADMGHSGWVQSWARAQRSVGLSQPMRRAEMQQLAMAQRRTRKARSSSVPIPL</sequence>
<dbReference type="AlphaFoldDB" id="A0A7S0E5E5"/>
<gene>
    <name evidence="2" type="ORF">HPHI1048_LOCUS5029</name>
</gene>
<accession>A0A7S0E5E5</accession>
<name>A0A7S0E5E5_9CRYP</name>
<evidence type="ECO:0000256" key="1">
    <source>
        <dbReference type="SAM" id="SignalP"/>
    </source>
</evidence>